<organism evidence="3 4">
    <name type="scientific">Geranomyces variabilis</name>
    <dbReference type="NCBI Taxonomy" id="109894"/>
    <lineage>
        <taxon>Eukaryota</taxon>
        <taxon>Fungi</taxon>
        <taxon>Fungi incertae sedis</taxon>
        <taxon>Chytridiomycota</taxon>
        <taxon>Chytridiomycota incertae sedis</taxon>
        <taxon>Chytridiomycetes</taxon>
        <taxon>Spizellomycetales</taxon>
        <taxon>Powellomycetaceae</taxon>
        <taxon>Geranomyces</taxon>
    </lineage>
</organism>
<evidence type="ECO:0000256" key="1">
    <source>
        <dbReference type="SAM" id="MobiDB-lite"/>
    </source>
</evidence>
<feature type="region of interest" description="Disordered" evidence="1">
    <location>
        <begin position="307"/>
        <end position="348"/>
    </location>
</feature>
<gene>
    <name evidence="3" type="ORF">HDU87_008593</name>
</gene>
<feature type="transmembrane region" description="Helical" evidence="2">
    <location>
        <begin position="237"/>
        <end position="262"/>
    </location>
</feature>
<dbReference type="AlphaFoldDB" id="A0AAD5TPM6"/>
<accession>A0AAD5TPM6</accession>
<reference evidence="3" key="1">
    <citation type="submission" date="2020-05" db="EMBL/GenBank/DDBJ databases">
        <title>Phylogenomic resolution of chytrid fungi.</title>
        <authorList>
            <person name="Stajich J.E."/>
            <person name="Amses K."/>
            <person name="Simmons R."/>
            <person name="Seto K."/>
            <person name="Myers J."/>
            <person name="Bonds A."/>
            <person name="Quandt C.A."/>
            <person name="Barry K."/>
            <person name="Liu P."/>
            <person name="Grigoriev I."/>
            <person name="Longcore J.E."/>
            <person name="James T.Y."/>
        </authorList>
    </citation>
    <scope>NUCLEOTIDE SEQUENCE</scope>
    <source>
        <strain evidence="3">JEL0379</strain>
    </source>
</reference>
<comment type="caution">
    <text evidence="3">The sequence shown here is derived from an EMBL/GenBank/DDBJ whole genome shotgun (WGS) entry which is preliminary data.</text>
</comment>
<evidence type="ECO:0000313" key="4">
    <source>
        <dbReference type="Proteomes" id="UP001212152"/>
    </source>
</evidence>
<feature type="transmembrane region" description="Helical" evidence="2">
    <location>
        <begin position="151"/>
        <end position="172"/>
    </location>
</feature>
<dbReference type="Proteomes" id="UP001212152">
    <property type="component" value="Unassembled WGS sequence"/>
</dbReference>
<feature type="transmembrane region" description="Helical" evidence="2">
    <location>
        <begin position="114"/>
        <end position="139"/>
    </location>
</feature>
<keyword evidence="2" id="KW-0472">Membrane</keyword>
<feature type="transmembrane region" description="Helical" evidence="2">
    <location>
        <begin position="192"/>
        <end position="216"/>
    </location>
</feature>
<keyword evidence="2" id="KW-0812">Transmembrane</keyword>
<keyword evidence="2" id="KW-1133">Transmembrane helix</keyword>
<feature type="compositionally biased region" description="Low complexity" evidence="1">
    <location>
        <begin position="307"/>
        <end position="326"/>
    </location>
</feature>
<feature type="transmembrane region" description="Helical" evidence="2">
    <location>
        <begin position="51"/>
        <end position="72"/>
    </location>
</feature>
<protein>
    <submittedName>
        <fullName evidence="3">Uncharacterized protein</fullName>
    </submittedName>
</protein>
<feature type="compositionally biased region" description="Gly residues" evidence="1">
    <location>
        <begin position="327"/>
        <end position="338"/>
    </location>
</feature>
<name>A0AAD5TPM6_9FUNG</name>
<dbReference type="EMBL" id="JADGJQ010000009">
    <property type="protein sequence ID" value="KAJ3182429.1"/>
    <property type="molecule type" value="Genomic_DNA"/>
</dbReference>
<proteinExistence type="predicted"/>
<sequence length="360" mass="39495">MSLTDDSSSPPPQPTDLPSCFDLIAALEFSLGNATQALIDLQLSNDEDAVTIFWILSLLIEALLMILLLDRIAGLPHKPTKHTFILAVTTSILFELLMVLGSTVPFFFDVTGTYVYYWAAGPLAALSQWSIMHLLYLRVSDALSRIAGRRVALLCLVLTALVFPLELAKQWYAAVKWSIDQTEDPNMYLEWLNWLTAAYRFALDLGFNSYSFFIIYGSGVASHRPHHQRTRRMDEHTAFIIGYIARSVLFVASDVLFTANYVTSDAEQLTFSTLTVWGCSQLLRPIKPYLICTDMARIRVLSADTTATTSPSADGTKVQSTAAAAAAGGGSSHAGGGRDMSTTKLRTARMDGEEGILDAC</sequence>
<feature type="transmembrane region" description="Helical" evidence="2">
    <location>
        <begin position="84"/>
        <end position="108"/>
    </location>
</feature>
<keyword evidence="4" id="KW-1185">Reference proteome</keyword>
<evidence type="ECO:0000256" key="2">
    <source>
        <dbReference type="SAM" id="Phobius"/>
    </source>
</evidence>
<evidence type="ECO:0000313" key="3">
    <source>
        <dbReference type="EMBL" id="KAJ3182429.1"/>
    </source>
</evidence>